<name>A0AAW1PGP2_9CHLO</name>
<feature type="repeat" description="TPR" evidence="5">
    <location>
        <begin position="462"/>
        <end position="495"/>
    </location>
</feature>
<evidence type="ECO:0000256" key="5">
    <source>
        <dbReference type="PROSITE-ProRule" id="PRU00339"/>
    </source>
</evidence>
<dbReference type="InterPro" id="IPR011990">
    <property type="entry name" value="TPR-like_helical_dom_sf"/>
</dbReference>
<dbReference type="FunFam" id="1.25.40.10:FF:000020">
    <property type="entry name" value="Stress-induced phosphoprotein 1"/>
    <property type="match status" value="2"/>
</dbReference>
<dbReference type="PROSITE" id="PS50293">
    <property type="entry name" value="TPR_REGION"/>
    <property type="match status" value="2"/>
</dbReference>
<evidence type="ECO:0000256" key="3">
    <source>
        <dbReference type="ARBA" id="ARBA00022737"/>
    </source>
</evidence>
<organism evidence="8 9">
    <name type="scientific">Symbiochloris irregularis</name>
    <dbReference type="NCBI Taxonomy" id="706552"/>
    <lineage>
        <taxon>Eukaryota</taxon>
        <taxon>Viridiplantae</taxon>
        <taxon>Chlorophyta</taxon>
        <taxon>core chlorophytes</taxon>
        <taxon>Trebouxiophyceae</taxon>
        <taxon>Trebouxiales</taxon>
        <taxon>Trebouxiaceae</taxon>
        <taxon>Symbiochloris</taxon>
    </lineage>
</organism>
<evidence type="ECO:0000313" key="9">
    <source>
        <dbReference type="Proteomes" id="UP001465755"/>
    </source>
</evidence>
<dbReference type="Proteomes" id="UP001465755">
    <property type="component" value="Unassembled WGS sequence"/>
</dbReference>
<dbReference type="InterPro" id="IPR006636">
    <property type="entry name" value="STI1_HS-bd"/>
</dbReference>
<feature type="repeat" description="TPR" evidence="5">
    <location>
        <begin position="2"/>
        <end position="35"/>
    </location>
</feature>
<dbReference type="Pfam" id="PF13424">
    <property type="entry name" value="TPR_12"/>
    <property type="match status" value="1"/>
</dbReference>
<evidence type="ECO:0000313" key="8">
    <source>
        <dbReference type="EMBL" id="KAK9807977.1"/>
    </source>
</evidence>
<dbReference type="PANTHER" id="PTHR22904">
    <property type="entry name" value="TPR REPEAT CONTAINING PROTEIN"/>
    <property type="match status" value="1"/>
</dbReference>
<evidence type="ECO:0000259" key="7">
    <source>
        <dbReference type="SMART" id="SM00727"/>
    </source>
</evidence>
<feature type="region of interest" description="Disordered" evidence="6">
    <location>
        <begin position="196"/>
        <end position="263"/>
    </location>
</feature>
<feature type="compositionally biased region" description="Polar residues" evidence="6">
    <location>
        <begin position="206"/>
        <end position="218"/>
    </location>
</feature>
<reference evidence="8 9" key="1">
    <citation type="journal article" date="2024" name="Nat. Commun.">
        <title>Phylogenomics reveals the evolutionary origins of lichenization in chlorophyte algae.</title>
        <authorList>
            <person name="Puginier C."/>
            <person name="Libourel C."/>
            <person name="Otte J."/>
            <person name="Skaloud P."/>
            <person name="Haon M."/>
            <person name="Grisel S."/>
            <person name="Petersen M."/>
            <person name="Berrin J.G."/>
            <person name="Delaux P.M."/>
            <person name="Dal Grande F."/>
            <person name="Keller J."/>
        </authorList>
    </citation>
    <scope>NUCLEOTIDE SEQUENCE [LARGE SCALE GENOMIC DNA]</scope>
    <source>
        <strain evidence="8 9">SAG 2036</strain>
    </source>
</reference>
<accession>A0AAW1PGP2</accession>
<dbReference type="AlphaFoldDB" id="A0AAW1PGP2"/>
<dbReference type="SUPFAM" id="SSF48452">
    <property type="entry name" value="TPR-like"/>
    <property type="match status" value="3"/>
</dbReference>
<dbReference type="Pfam" id="PF13181">
    <property type="entry name" value="TPR_8"/>
    <property type="match status" value="1"/>
</dbReference>
<keyword evidence="3" id="KW-0677">Repeat</keyword>
<keyword evidence="2" id="KW-0963">Cytoplasm</keyword>
<comment type="subcellular location">
    <subcellularLocation>
        <location evidence="1">Cytoplasm</location>
    </subcellularLocation>
</comment>
<dbReference type="SMART" id="SM00727">
    <property type="entry name" value="STI1"/>
    <property type="match status" value="2"/>
</dbReference>
<feature type="repeat" description="TPR" evidence="5">
    <location>
        <begin position="70"/>
        <end position="103"/>
    </location>
</feature>
<dbReference type="GO" id="GO:0005737">
    <property type="term" value="C:cytoplasm"/>
    <property type="evidence" value="ECO:0007669"/>
    <property type="project" value="UniProtKB-SubCell"/>
</dbReference>
<dbReference type="FunFam" id="1.25.40.10:FF:000010">
    <property type="entry name" value="Stress-induced phosphoprotein 1"/>
    <property type="match status" value="1"/>
</dbReference>
<evidence type="ECO:0000256" key="1">
    <source>
        <dbReference type="ARBA" id="ARBA00004496"/>
    </source>
</evidence>
<dbReference type="InterPro" id="IPR041243">
    <property type="entry name" value="STI1/HOP_DP"/>
</dbReference>
<feature type="domain" description="STI1" evidence="7">
    <location>
        <begin position="143"/>
        <end position="182"/>
    </location>
</feature>
<gene>
    <name evidence="8" type="ORF">WJX73_009842</name>
</gene>
<dbReference type="PANTHER" id="PTHR22904:SF533">
    <property type="entry name" value="HSP70-HSP90 ORGANIZING PROTEIN 3"/>
    <property type="match status" value="1"/>
</dbReference>
<feature type="repeat" description="TPR" evidence="5">
    <location>
        <begin position="329"/>
        <end position="362"/>
    </location>
</feature>
<feature type="compositionally biased region" description="Basic and acidic residues" evidence="6">
    <location>
        <begin position="232"/>
        <end position="260"/>
    </location>
</feature>
<dbReference type="PROSITE" id="PS50005">
    <property type="entry name" value="TPR"/>
    <property type="match status" value="4"/>
</dbReference>
<dbReference type="SMART" id="SM00028">
    <property type="entry name" value="TPR"/>
    <property type="match status" value="9"/>
</dbReference>
<dbReference type="InterPro" id="IPR019734">
    <property type="entry name" value="TPR_rpt"/>
</dbReference>
<comment type="caution">
    <text evidence="8">The sequence shown here is derived from an EMBL/GenBank/DDBJ whole genome shotgun (WGS) entry which is preliminary data.</text>
</comment>
<dbReference type="Gene3D" id="1.10.260.100">
    <property type="match status" value="2"/>
</dbReference>
<sequence length="583" mass="65900">MAEAFKAKGNAAFSAQRFEEAIDFFSQAIEVDSSNHVLFSNRSAAKASLKRFAEALEDAEQVVKIKRDWPKGYSRKGAAYMGLRKWSEAIEAYEQGLELDPDNAQMQEALEDAKDAEAGGQGDMPGGLNNMFGPTFLGRLSMDPRTKPYLEQQDFLAMLQTLQKNPGAMQMYMGDPRFKMALQVGLGINMMSGDDFQKEQEQEQQGNGTASHPPTRSSQPKRQPEPAPAPAPREEERVEENSEEIEARQQKERAAEEKTKGNAAYKARRFEEAIGHYDKAYDLNDTDISSITNRAAVHFEMGSYEAAVKDCDTAVERGRELRADYKLVAKALTRKGNALMRLDRIDDAILAYQKALTEHRNADTLKLLQVAEKKLKEQKEQSYINMDLATEEREKGNKAFQEDRYPDAVKHYTEALARGPPSVNPEAHKLYSNRAACYTKLTAFPEGIKDADECIRLAPDFAKGYSRKGHLQYFMKEYDEALKTYERGLEADPNNEEIKEAVRRCYEAISKTMRGEGTEEELKDRQARGMADPEIQRILSDPIMHQVLEDMQSDPRSAQKHMQHPQIAAKIQKLVKAGIVQMR</sequence>
<keyword evidence="9" id="KW-1185">Reference proteome</keyword>
<dbReference type="Pfam" id="PF00515">
    <property type="entry name" value="TPR_1"/>
    <property type="match status" value="2"/>
</dbReference>
<dbReference type="FunFam" id="1.10.260.100:FF:000002">
    <property type="entry name" value="Stress-induced-phosphoprotein 1 (Hsp70/Hsp90-organizing)"/>
    <property type="match status" value="1"/>
</dbReference>
<evidence type="ECO:0000256" key="2">
    <source>
        <dbReference type="ARBA" id="ARBA00022490"/>
    </source>
</evidence>
<dbReference type="EMBL" id="JALJOQ010000029">
    <property type="protein sequence ID" value="KAK9807977.1"/>
    <property type="molecule type" value="Genomic_DNA"/>
</dbReference>
<feature type="domain" description="STI1" evidence="7">
    <location>
        <begin position="532"/>
        <end position="571"/>
    </location>
</feature>
<evidence type="ECO:0000256" key="4">
    <source>
        <dbReference type="ARBA" id="ARBA00022803"/>
    </source>
</evidence>
<keyword evidence="4 5" id="KW-0802">TPR repeat</keyword>
<protein>
    <recommendedName>
        <fullName evidence="7">STI1 domain-containing protein</fullName>
    </recommendedName>
</protein>
<proteinExistence type="predicted"/>
<evidence type="ECO:0000256" key="6">
    <source>
        <dbReference type="SAM" id="MobiDB-lite"/>
    </source>
</evidence>
<dbReference type="Gene3D" id="1.25.40.10">
    <property type="entry name" value="Tetratricopeptide repeat domain"/>
    <property type="match status" value="3"/>
</dbReference>
<dbReference type="GO" id="GO:0051879">
    <property type="term" value="F:Hsp90 protein binding"/>
    <property type="evidence" value="ECO:0007669"/>
    <property type="project" value="TreeGrafter"/>
</dbReference>
<dbReference type="Pfam" id="PF17830">
    <property type="entry name" value="STI1-HOP_DP"/>
    <property type="match status" value="2"/>
</dbReference>